<protein>
    <submittedName>
        <fullName evidence="2">Uncharacterized protein</fullName>
    </submittedName>
</protein>
<evidence type="ECO:0000313" key="2">
    <source>
        <dbReference type="EMBL" id="KAF2140665.1"/>
    </source>
</evidence>
<sequence>MSRLGTGAGAVALREELHGVLKTGRSNPVRLPPLRHTRQRRRARHCTQVRQGTSASSFYIFSTIAQGVQKHWTYLRACGLATLGRDVKRAAARAKTAAVEERTRVPSAGRRGARAIPAAAKGAALCCATAPVIPTVLLPLRMGIRGRLGKEKSSERGKKEKKGIVRCSPWLEALIWVGIWLSCPFLCIGEAGLGLALCAMAWTYK</sequence>
<gene>
    <name evidence="2" type="ORF">K452DRAFT_49735</name>
</gene>
<evidence type="ECO:0000256" key="1">
    <source>
        <dbReference type="SAM" id="Phobius"/>
    </source>
</evidence>
<evidence type="ECO:0000313" key="3">
    <source>
        <dbReference type="Proteomes" id="UP000799438"/>
    </source>
</evidence>
<feature type="transmembrane region" description="Helical" evidence="1">
    <location>
        <begin position="174"/>
        <end position="202"/>
    </location>
</feature>
<dbReference type="GeneID" id="54304254"/>
<reference evidence="2" key="1">
    <citation type="journal article" date="2020" name="Stud. Mycol.">
        <title>101 Dothideomycetes genomes: a test case for predicting lifestyles and emergence of pathogens.</title>
        <authorList>
            <person name="Haridas S."/>
            <person name="Albert R."/>
            <person name="Binder M."/>
            <person name="Bloem J."/>
            <person name="Labutti K."/>
            <person name="Salamov A."/>
            <person name="Andreopoulos B."/>
            <person name="Baker S."/>
            <person name="Barry K."/>
            <person name="Bills G."/>
            <person name="Bluhm B."/>
            <person name="Cannon C."/>
            <person name="Castanera R."/>
            <person name="Culley D."/>
            <person name="Daum C."/>
            <person name="Ezra D."/>
            <person name="Gonzalez J."/>
            <person name="Henrissat B."/>
            <person name="Kuo A."/>
            <person name="Liang C."/>
            <person name="Lipzen A."/>
            <person name="Lutzoni F."/>
            <person name="Magnuson J."/>
            <person name="Mondo S."/>
            <person name="Nolan M."/>
            <person name="Ohm R."/>
            <person name="Pangilinan J."/>
            <person name="Park H.-J."/>
            <person name="Ramirez L."/>
            <person name="Alfaro M."/>
            <person name="Sun H."/>
            <person name="Tritt A."/>
            <person name="Yoshinaga Y."/>
            <person name="Zwiers L.-H."/>
            <person name="Turgeon B."/>
            <person name="Goodwin S."/>
            <person name="Spatafora J."/>
            <person name="Crous P."/>
            <person name="Grigoriev I."/>
        </authorList>
    </citation>
    <scope>NUCLEOTIDE SEQUENCE</scope>
    <source>
        <strain evidence="2">CBS 121167</strain>
    </source>
</reference>
<keyword evidence="1" id="KW-1133">Transmembrane helix</keyword>
<dbReference type="EMBL" id="ML995489">
    <property type="protein sequence ID" value="KAF2140665.1"/>
    <property type="molecule type" value="Genomic_DNA"/>
</dbReference>
<keyword evidence="1" id="KW-0812">Transmembrane</keyword>
<dbReference type="Proteomes" id="UP000799438">
    <property type="component" value="Unassembled WGS sequence"/>
</dbReference>
<proteinExistence type="predicted"/>
<accession>A0A6A6BBQ0</accession>
<dbReference type="AlphaFoldDB" id="A0A6A6BBQ0"/>
<name>A0A6A6BBQ0_9PEZI</name>
<keyword evidence="3" id="KW-1185">Reference proteome</keyword>
<keyword evidence="1" id="KW-0472">Membrane</keyword>
<organism evidence="2 3">
    <name type="scientific">Aplosporella prunicola CBS 121167</name>
    <dbReference type="NCBI Taxonomy" id="1176127"/>
    <lineage>
        <taxon>Eukaryota</taxon>
        <taxon>Fungi</taxon>
        <taxon>Dikarya</taxon>
        <taxon>Ascomycota</taxon>
        <taxon>Pezizomycotina</taxon>
        <taxon>Dothideomycetes</taxon>
        <taxon>Dothideomycetes incertae sedis</taxon>
        <taxon>Botryosphaeriales</taxon>
        <taxon>Aplosporellaceae</taxon>
        <taxon>Aplosporella</taxon>
    </lineage>
</organism>
<dbReference type="RefSeq" id="XP_033396378.1">
    <property type="nucleotide sequence ID" value="XM_033546747.1"/>
</dbReference>